<proteinExistence type="predicted"/>
<reference evidence="1" key="1">
    <citation type="submission" date="2023-08" db="EMBL/GenBank/DDBJ databases">
        <title>Black Yeasts Isolated from many extreme environments.</title>
        <authorList>
            <person name="Coleine C."/>
            <person name="Stajich J.E."/>
            <person name="Selbmann L."/>
        </authorList>
    </citation>
    <scope>NUCLEOTIDE SEQUENCE</scope>
    <source>
        <strain evidence="1">CCFEE 5810</strain>
    </source>
</reference>
<accession>A0AAN7ZVC3</accession>
<dbReference type="EMBL" id="JAVRQU010000023">
    <property type="protein sequence ID" value="KAK5690757.1"/>
    <property type="molecule type" value="Genomic_DNA"/>
</dbReference>
<gene>
    <name evidence="1" type="ORF">LTR97_011918</name>
</gene>
<dbReference type="AlphaFoldDB" id="A0AAN7ZVC3"/>
<evidence type="ECO:0000313" key="2">
    <source>
        <dbReference type="Proteomes" id="UP001310594"/>
    </source>
</evidence>
<comment type="caution">
    <text evidence="1">The sequence shown here is derived from an EMBL/GenBank/DDBJ whole genome shotgun (WGS) entry which is preliminary data.</text>
</comment>
<organism evidence="1 2">
    <name type="scientific">Elasticomyces elasticus</name>
    <dbReference type="NCBI Taxonomy" id="574655"/>
    <lineage>
        <taxon>Eukaryota</taxon>
        <taxon>Fungi</taxon>
        <taxon>Dikarya</taxon>
        <taxon>Ascomycota</taxon>
        <taxon>Pezizomycotina</taxon>
        <taxon>Dothideomycetes</taxon>
        <taxon>Dothideomycetidae</taxon>
        <taxon>Mycosphaerellales</taxon>
        <taxon>Teratosphaeriaceae</taxon>
        <taxon>Elasticomyces</taxon>
    </lineage>
</organism>
<dbReference type="Proteomes" id="UP001310594">
    <property type="component" value="Unassembled WGS sequence"/>
</dbReference>
<protein>
    <submittedName>
        <fullName evidence="1">Uncharacterized protein</fullName>
    </submittedName>
</protein>
<evidence type="ECO:0000313" key="1">
    <source>
        <dbReference type="EMBL" id="KAK5690757.1"/>
    </source>
</evidence>
<name>A0AAN7ZVC3_9PEZI</name>
<sequence length="249" mass="27828">MGNSPLLRIPPELRNRIYEDVFAQPTFDDKATDSYTATPGQRDAVATIRYRTTPVVKLDKTCANSEQLHHIIADTSVSRRISITQVCRKMRNENRLMFFASHIFSLELPSPGIWSTLADRWSELAAEWLGALGAEAVTAMEGFNVWFVKEKGVGRDACILKAEVVNGRANMENIDRFIPCSRVFIFTGASVVADKAEVVKPKMVSCFNRVLEVYEDSGALMENPGFDAYRTKGQMRVGSRVVSPSIIEE</sequence>